<dbReference type="OrthoDB" id="3712018at2"/>
<dbReference type="InterPro" id="IPR027275">
    <property type="entry name" value="PRC-brl_dom"/>
</dbReference>
<dbReference type="Proteomes" id="UP000245639">
    <property type="component" value="Unassembled WGS sequence"/>
</dbReference>
<accession>A0A2U1FR21</accession>
<dbReference type="GO" id="GO:0030077">
    <property type="term" value="C:plasma membrane light-harvesting complex"/>
    <property type="evidence" value="ECO:0007669"/>
    <property type="project" value="InterPro"/>
</dbReference>
<sequence length="118" mass="12558">MGFEAENIRDWQGKAVVDPAGGKIGDLEAIYVDTVSDEPAFATVTVGMIGRRRLAFVPLAGATVSPDHVRVTVAKDLARHAPSIDTDGELAAEDEPAVFEHYGLPTATTGSARRLARR</sequence>
<keyword evidence="3" id="KW-1185">Reference proteome</keyword>
<evidence type="ECO:0000313" key="2">
    <source>
        <dbReference type="EMBL" id="PVZ14641.1"/>
    </source>
</evidence>
<name>A0A2U1FR21_9PSEU</name>
<gene>
    <name evidence="2" type="ORF">C8D89_101508</name>
</gene>
<evidence type="ECO:0000259" key="1">
    <source>
        <dbReference type="Pfam" id="PF05239"/>
    </source>
</evidence>
<feature type="domain" description="PRC-barrel" evidence="1">
    <location>
        <begin position="5"/>
        <end position="77"/>
    </location>
</feature>
<dbReference type="EMBL" id="QEKW01000001">
    <property type="protein sequence ID" value="PVZ14641.1"/>
    <property type="molecule type" value="Genomic_DNA"/>
</dbReference>
<dbReference type="Gene3D" id="3.90.50.10">
    <property type="entry name" value="Photosynthetic Reaction Center, subunit H, domain 2"/>
    <property type="match status" value="1"/>
</dbReference>
<dbReference type="GO" id="GO:0019684">
    <property type="term" value="P:photosynthesis, light reaction"/>
    <property type="evidence" value="ECO:0007669"/>
    <property type="project" value="InterPro"/>
</dbReference>
<comment type="caution">
    <text evidence="2">The sequence shown here is derived from an EMBL/GenBank/DDBJ whole genome shotgun (WGS) entry which is preliminary data.</text>
</comment>
<dbReference type="Pfam" id="PF05239">
    <property type="entry name" value="PRC"/>
    <property type="match status" value="1"/>
</dbReference>
<evidence type="ECO:0000313" key="3">
    <source>
        <dbReference type="Proteomes" id="UP000245639"/>
    </source>
</evidence>
<organism evidence="2 3">
    <name type="scientific">Actinomycetospora cinnamomea</name>
    <dbReference type="NCBI Taxonomy" id="663609"/>
    <lineage>
        <taxon>Bacteria</taxon>
        <taxon>Bacillati</taxon>
        <taxon>Actinomycetota</taxon>
        <taxon>Actinomycetes</taxon>
        <taxon>Pseudonocardiales</taxon>
        <taxon>Pseudonocardiaceae</taxon>
        <taxon>Actinomycetospora</taxon>
    </lineage>
</organism>
<dbReference type="InterPro" id="IPR014747">
    <property type="entry name" value="Bac_photo_RC_H_C"/>
</dbReference>
<proteinExistence type="predicted"/>
<dbReference type="SUPFAM" id="SSF50346">
    <property type="entry name" value="PRC-barrel domain"/>
    <property type="match status" value="1"/>
</dbReference>
<reference evidence="2 3" key="1">
    <citation type="submission" date="2018-04" db="EMBL/GenBank/DDBJ databases">
        <title>Genomic Encyclopedia of Type Strains, Phase IV (KMG-IV): sequencing the most valuable type-strain genomes for metagenomic binning, comparative biology and taxonomic classification.</title>
        <authorList>
            <person name="Goeker M."/>
        </authorList>
    </citation>
    <scope>NUCLEOTIDE SEQUENCE [LARGE SCALE GENOMIC DNA]</scope>
    <source>
        <strain evidence="2 3">DSM 45771</strain>
    </source>
</reference>
<dbReference type="RefSeq" id="WP_116706459.1">
    <property type="nucleotide sequence ID" value="NZ_QEKW01000001.1"/>
</dbReference>
<dbReference type="AlphaFoldDB" id="A0A2U1FR21"/>
<protein>
    <submittedName>
        <fullName evidence="2">PRC-barrel domain protein</fullName>
    </submittedName>
</protein>
<dbReference type="InterPro" id="IPR011033">
    <property type="entry name" value="PRC_barrel-like_sf"/>
</dbReference>